<dbReference type="Gene3D" id="2.30.40.10">
    <property type="entry name" value="Urease, subunit C, domain 1"/>
    <property type="match status" value="1"/>
</dbReference>
<keyword evidence="1" id="KW-0378">Hydrolase</keyword>
<dbReference type="PANTHER" id="PTHR43794">
    <property type="entry name" value="AMINOHYDROLASE SSNA-RELATED"/>
    <property type="match status" value="1"/>
</dbReference>
<dbReference type="Proteomes" id="UP000199343">
    <property type="component" value="Unassembled WGS sequence"/>
</dbReference>
<dbReference type="SUPFAM" id="SSF51556">
    <property type="entry name" value="Metallo-dependent hydrolases"/>
    <property type="match status" value="1"/>
</dbReference>
<dbReference type="NCBIfam" id="TIGR02022">
    <property type="entry name" value="hutF"/>
    <property type="match status" value="1"/>
</dbReference>
<dbReference type="SUPFAM" id="SSF51338">
    <property type="entry name" value="Composite domain of metallo-dependent hydrolases"/>
    <property type="match status" value="1"/>
</dbReference>
<evidence type="ECO:0000313" key="4">
    <source>
        <dbReference type="Proteomes" id="UP000199343"/>
    </source>
</evidence>
<dbReference type="InterPro" id="IPR050287">
    <property type="entry name" value="MTA/SAH_deaminase"/>
</dbReference>
<dbReference type="Gene3D" id="3.20.20.140">
    <property type="entry name" value="Metal-dependent hydrolases"/>
    <property type="match status" value="1"/>
</dbReference>
<evidence type="ECO:0000256" key="1">
    <source>
        <dbReference type="ARBA" id="ARBA00022801"/>
    </source>
</evidence>
<dbReference type="EMBL" id="FMIC01000002">
    <property type="protein sequence ID" value="SCL51116.1"/>
    <property type="molecule type" value="Genomic_DNA"/>
</dbReference>
<organism evidence="3 4">
    <name type="scientific">Micromonospora peucetia</name>
    <dbReference type="NCBI Taxonomy" id="47871"/>
    <lineage>
        <taxon>Bacteria</taxon>
        <taxon>Bacillati</taxon>
        <taxon>Actinomycetota</taxon>
        <taxon>Actinomycetes</taxon>
        <taxon>Micromonosporales</taxon>
        <taxon>Micromonosporaceae</taxon>
        <taxon>Micromonospora</taxon>
    </lineage>
</organism>
<accession>A0A1C6UAS4</accession>
<dbReference type="InterPro" id="IPR032466">
    <property type="entry name" value="Metal_Hydrolase"/>
</dbReference>
<dbReference type="PANTHER" id="PTHR43794:SF11">
    <property type="entry name" value="AMIDOHYDROLASE-RELATED DOMAIN-CONTAINING PROTEIN"/>
    <property type="match status" value="1"/>
</dbReference>
<protein>
    <submittedName>
        <fullName evidence="3">Formiminoglutamate deiminase</fullName>
    </submittedName>
</protein>
<proteinExistence type="predicted"/>
<feature type="domain" description="Amidohydrolase-related" evidence="2">
    <location>
        <begin position="73"/>
        <end position="439"/>
    </location>
</feature>
<dbReference type="InterPro" id="IPR011059">
    <property type="entry name" value="Metal-dep_hydrolase_composite"/>
</dbReference>
<name>A0A1C6UAS4_9ACTN</name>
<dbReference type="NCBIfam" id="NF006681">
    <property type="entry name" value="PRK09229.1-2"/>
    <property type="match status" value="1"/>
</dbReference>
<dbReference type="GO" id="GO:0016810">
    <property type="term" value="F:hydrolase activity, acting on carbon-nitrogen (but not peptide) bonds"/>
    <property type="evidence" value="ECO:0007669"/>
    <property type="project" value="InterPro"/>
</dbReference>
<gene>
    <name evidence="3" type="ORF">GA0070608_0805</name>
</gene>
<dbReference type="RefSeq" id="WP_091621825.1">
    <property type="nucleotide sequence ID" value="NZ_CP109071.1"/>
</dbReference>
<reference evidence="3 4" key="1">
    <citation type="submission" date="2016-06" db="EMBL/GenBank/DDBJ databases">
        <authorList>
            <person name="Kjaerup R.B."/>
            <person name="Dalgaard T.S."/>
            <person name="Juul-Madsen H.R."/>
        </authorList>
    </citation>
    <scope>NUCLEOTIDE SEQUENCE [LARGE SCALE GENOMIC DNA]</scope>
    <source>
        <strain evidence="3 4">DSM 43363</strain>
    </source>
</reference>
<dbReference type="Pfam" id="PF01979">
    <property type="entry name" value="Amidohydro_1"/>
    <property type="match status" value="1"/>
</dbReference>
<dbReference type="InterPro" id="IPR006680">
    <property type="entry name" value="Amidohydro-rel"/>
</dbReference>
<evidence type="ECO:0000313" key="3">
    <source>
        <dbReference type="EMBL" id="SCL51116.1"/>
    </source>
</evidence>
<sequence length="463" mass="48976">MDGAARQGVHEVTATRWLAEYAWLPERAEPTPDVLIETADGRITGVTPLAGDDAPAAGVEVMADAVRLPGLTLPGLANAHSHAFHRALRGRTHGGRGDFWTWRDRMYAVATRLDPDSYLALARAVYAEMALAGITCVGEFHYLHHNPDGTPYADPNAMGEALVEAAAHAGIRITLLDTCYLTATVDGQPLAGPQRRFGDGDALRWAQRADAFTPTDDHARVGAAIHSVRAVPAGQLATVVGWADRRGAPLHVHLSEQPAENDACRAAYGRTPARLLADHGALGPGTTAVHATHLTGSDLTLLGDSRTGVCLCPTTERDLADGIGPARRMADVGLPLSLGSDSHAVIDLFEEARAVELDERLRTRRRGHFSPAALRDAATVDGHAALGWRDAGRLAVGARADLVTVRLDSPRTAGVPPVGVWFAAGAADVTHVVVDGRTVVRDGRHLTVDVPAELASAIAEVNR</sequence>
<dbReference type="STRING" id="47871.GA0070608_0805"/>
<dbReference type="AlphaFoldDB" id="A0A1C6UAS4"/>
<dbReference type="InterPro" id="IPR010252">
    <property type="entry name" value="HutF"/>
</dbReference>
<evidence type="ECO:0000259" key="2">
    <source>
        <dbReference type="Pfam" id="PF01979"/>
    </source>
</evidence>